<evidence type="ECO:0000313" key="2">
    <source>
        <dbReference type="EMBL" id="MCI30904.1"/>
    </source>
</evidence>
<sequence length="74" mass="8083">MFQFSGRPRMKIHQVLKRTGLEESHTVPHQSDGLTPYQNHPAAVDDAPDSPDSRYPEHDSGAPAVSCSVSENAP</sequence>
<feature type="non-terminal residue" evidence="2">
    <location>
        <position position="74"/>
    </location>
</feature>
<comment type="caution">
    <text evidence="2">The sequence shown here is derived from an EMBL/GenBank/DDBJ whole genome shotgun (WGS) entry which is preliminary data.</text>
</comment>
<evidence type="ECO:0000256" key="1">
    <source>
        <dbReference type="SAM" id="MobiDB-lite"/>
    </source>
</evidence>
<dbReference type="EMBL" id="LXQA010183045">
    <property type="protein sequence ID" value="MCI30904.1"/>
    <property type="molecule type" value="Genomic_DNA"/>
</dbReference>
<organism evidence="2 3">
    <name type="scientific">Trifolium medium</name>
    <dbReference type="NCBI Taxonomy" id="97028"/>
    <lineage>
        <taxon>Eukaryota</taxon>
        <taxon>Viridiplantae</taxon>
        <taxon>Streptophyta</taxon>
        <taxon>Embryophyta</taxon>
        <taxon>Tracheophyta</taxon>
        <taxon>Spermatophyta</taxon>
        <taxon>Magnoliopsida</taxon>
        <taxon>eudicotyledons</taxon>
        <taxon>Gunneridae</taxon>
        <taxon>Pentapetalae</taxon>
        <taxon>rosids</taxon>
        <taxon>fabids</taxon>
        <taxon>Fabales</taxon>
        <taxon>Fabaceae</taxon>
        <taxon>Papilionoideae</taxon>
        <taxon>50 kb inversion clade</taxon>
        <taxon>NPAAA clade</taxon>
        <taxon>Hologalegina</taxon>
        <taxon>IRL clade</taxon>
        <taxon>Trifolieae</taxon>
        <taxon>Trifolium</taxon>
    </lineage>
</organism>
<dbReference type="AlphaFoldDB" id="A0A392R472"/>
<evidence type="ECO:0000313" key="3">
    <source>
        <dbReference type="Proteomes" id="UP000265520"/>
    </source>
</evidence>
<feature type="region of interest" description="Disordered" evidence="1">
    <location>
        <begin position="19"/>
        <end position="74"/>
    </location>
</feature>
<dbReference type="Proteomes" id="UP000265520">
    <property type="component" value="Unassembled WGS sequence"/>
</dbReference>
<proteinExistence type="predicted"/>
<feature type="compositionally biased region" description="Polar residues" evidence="1">
    <location>
        <begin position="27"/>
        <end position="38"/>
    </location>
</feature>
<name>A0A392R472_9FABA</name>
<reference evidence="2 3" key="1">
    <citation type="journal article" date="2018" name="Front. Plant Sci.">
        <title>Red Clover (Trifolium pratense) and Zigzag Clover (T. medium) - A Picture of Genomic Similarities and Differences.</title>
        <authorList>
            <person name="Dluhosova J."/>
            <person name="Istvanek J."/>
            <person name="Nedelnik J."/>
            <person name="Repkova J."/>
        </authorList>
    </citation>
    <scope>NUCLEOTIDE SEQUENCE [LARGE SCALE GENOMIC DNA]</scope>
    <source>
        <strain evidence="3">cv. 10/8</strain>
        <tissue evidence="2">Leaf</tissue>
    </source>
</reference>
<protein>
    <submittedName>
        <fullName evidence="2">Uncharacterized protein</fullName>
    </submittedName>
</protein>
<accession>A0A392R472</accession>
<keyword evidence="3" id="KW-1185">Reference proteome</keyword>
<feature type="compositionally biased region" description="Basic and acidic residues" evidence="1">
    <location>
        <begin position="51"/>
        <end position="60"/>
    </location>
</feature>